<reference evidence="1 2" key="1">
    <citation type="journal article" date="2008" name="Nat. Biotechnol.">
        <title>Genome sequencing and analysis of the filamentous fungus Penicillium chrysogenum.</title>
        <authorList>
            <person name="van den Berg M.A."/>
            <person name="Albang R."/>
            <person name="Albermann K."/>
            <person name="Badger J.H."/>
            <person name="Daran J.-M."/>
            <person name="Driessen A.J.M."/>
            <person name="Garcia-Estrada C."/>
            <person name="Fedorova N.D."/>
            <person name="Harris D.M."/>
            <person name="Heijne W.H.M."/>
            <person name="Joardar V.S."/>
            <person name="Kiel J.A.K.W."/>
            <person name="Kovalchuk A."/>
            <person name="Martin J.F."/>
            <person name="Nierman W.C."/>
            <person name="Nijland J.G."/>
            <person name="Pronk J.T."/>
            <person name="Roubos J.A."/>
            <person name="van der Klei I.J."/>
            <person name="van Peij N.N.M.E."/>
            <person name="Veenhuis M."/>
            <person name="von Doehren H."/>
            <person name="Wagner C."/>
            <person name="Wortman J.R."/>
            <person name="Bovenberg R.A.L."/>
        </authorList>
    </citation>
    <scope>NUCLEOTIDE SEQUENCE [LARGE SCALE GENOMIC DNA]</scope>
    <source>
        <strain evidence="2">ATCC 28089 / DSM 1075 / NRRL 1951 / Wisconsin 54-1255</strain>
    </source>
</reference>
<evidence type="ECO:0000313" key="1">
    <source>
        <dbReference type="EMBL" id="CAP96483.1"/>
    </source>
</evidence>
<gene>
    <name evidence="1" type="ORF">Pc21g15860</name>
    <name evidence="1" type="ORF">PCH_Pc21g15860</name>
</gene>
<accession>B6HK82</accession>
<dbReference type="EMBL" id="AM920436">
    <property type="protein sequence ID" value="CAP96483.1"/>
    <property type="molecule type" value="Genomic_DNA"/>
</dbReference>
<organism evidence="1 2">
    <name type="scientific">Penicillium rubens (strain ATCC 28089 / DSM 1075 / NRRL 1951 / Wisconsin 54-1255)</name>
    <name type="common">Penicillium chrysogenum</name>
    <dbReference type="NCBI Taxonomy" id="500485"/>
    <lineage>
        <taxon>Eukaryota</taxon>
        <taxon>Fungi</taxon>
        <taxon>Dikarya</taxon>
        <taxon>Ascomycota</taxon>
        <taxon>Pezizomycotina</taxon>
        <taxon>Eurotiomycetes</taxon>
        <taxon>Eurotiomycetidae</taxon>
        <taxon>Eurotiales</taxon>
        <taxon>Aspergillaceae</taxon>
        <taxon>Penicillium</taxon>
        <taxon>Penicillium chrysogenum species complex</taxon>
    </lineage>
</organism>
<name>B6HK82_PENRW</name>
<keyword evidence="2" id="KW-1185">Reference proteome</keyword>
<dbReference type="HOGENOM" id="CLU_1603299_0_0_1"/>
<sequence>MPDDVLTRPVVVFAKVSLLIDIQSEPNPLRKAQTTAGMRGSFSGPLSGTVCSDPTLFGRTENCYFTFLAGKQHDTVGAFSVRESRQAAIKEIKNRLEESMAFHWWEMWLCTCRSRIKIITDSATWAANGTAGAEIISVFVPLRLHVSIARQAGPQMGLLVSRVDLL</sequence>
<proteinExistence type="predicted"/>
<evidence type="ECO:0000313" key="2">
    <source>
        <dbReference type="Proteomes" id="UP000000724"/>
    </source>
</evidence>
<dbReference type="AlphaFoldDB" id="B6HK82"/>
<dbReference type="VEuPathDB" id="FungiDB:PCH_Pc21g15860"/>
<protein>
    <submittedName>
        <fullName evidence="1">Uncharacterized protein</fullName>
    </submittedName>
</protein>
<dbReference type="Proteomes" id="UP000000724">
    <property type="component" value="Contig Pc00c21"/>
</dbReference>